<gene>
    <name evidence="2" type="ORF">S01H4_31366</name>
</gene>
<dbReference type="InterPro" id="IPR002733">
    <property type="entry name" value="AMMECR1_domain"/>
</dbReference>
<evidence type="ECO:0000259" key="1">
    <source>
        <dbReference type="PROSITE" id="PS51112"/>
    </source>
</evidence>
<dbReference type="SUPFAM" id="SSF143447">
    <property type="entry name" value="AMMECR1-like"/>
    <property type="match status" value="1"/>
</dbReference>
<dbReference type="Gene3D" id="3.30.1490.150">
    <property type="entry name" value="Hypothetical protein ph0010, domain 2"/>
    <property type="match status" value="1"/>
</dbReference>
<dbReference type="AlphaFoldDB" id="X1ABI1"/>
<sequence length="212" mass="24498">MSEEDRFSLEDGKTLINFARDNIENFLRDSRRIIVPEVIKQKFSDKYGAFVTLNRANYEGNPLRGCIGYIEATYSLYDAIHKVSVSSATEDPRFPSVTLDEMDEIIIELSILTPPKVIEVNDPNEYLEKIVIGRDGLIAQQGEWRRGLLLPQVPVDQDRNWDVKTFLDHTCLKTGLPTNAWHDIEHVKISSFQAILFEEKEPRREVVRKYIT</sequence>
<dbReference type="InterPro" id="IPR027623">
    <property type="entry name" value="AmmeMemoSam_A"/>
</dbReference>
<comment type="caution">
    <text evidence="2">The sequence shown here is derived from an EMBL/GenBank/DDBJ whole genome shotgun (WGS) entry which is preliminary data.</text>
</comment>
<dbReference type="InterPro" id="IPR036071">
    <property type="entry name" value="AMMECR1_dom_sf"/>
</dbReference>
<dbReference type="Gene3D" id="3.30.700.20">
    <property type="entry name" value="Hypothetical protein ph0010, domain 1"/>
    <property type="match status" value="1"/>
</dbReference>
<dbReference type="EMBL" id="BART01016287">
    <property type="protein sequence ID" value="GAG79800.1"/>
    <property type="molecule type" value="Genomic_DNA"/>
</dbReference>
<name>X1ABI1_9ZZZZ</name>
<dbReference type="InterPro" id="IPR027485">
    <property type="entry name" value="AMMECR1_N"/>
</dbReference>
<organism evidence="2">
    <name type="scientific">marine sediment metagenome</name>
    <dbReference type="NCBI Taxonomy" id="412755"/>
    <lineage>
        <taxon>unclassified sequences</taxon>
        <taxon>metagenomes</taxon>
        <taxon>ecological metagenomes</taxon>
    </lineage>
</organism>
<dbReference type="InterPro" id="IPR023473">
    <property type="entry name" value="AMMECR1"/>
</dbReference>
<dbReference type="PROSITE" id="PS51112">
    <property type="entry name" value="AMMECR1"/>
    <property type="match status" value="1"/>
</dbReference>
<accession>X1ABI1</accession>
<dbReference type="PANTHER" id="PTHR13016:SF0">
    <property type="entry name" value="AMME SYNDROME CANDIDATE GENE 1 PROTEIN"/>
    <property type="match status" value="1"/>
</dbReference>
<dbReference type="NCBIfam" id="TIGR04335">
    <property type="entry name" value="AmmeMemoSam_A"/>
    <property type="match status" value="1"/>
</dbReference>
<dbReference type="PANTHER" id="PTHR13016">
    <property type="entry name" value="AMMECR1 HOMOLOG"/>
    <property type="match status" value="1"/>
</dbReference>
<protein>
    <recommendedName>
        <fullName evidence="1">AMMECR1 domain-containing protein</fullName>
    </recommendedName>
</protein>
<evidence type="ECO:0000313" key="2">
    <source>
        <dbReference type="EMBL" id="GAG79800.1"/>
    </source>
</evidence>
<dbReference type="HAMAP" id="MF_00645">
    <property type="entry name" value="AMMECR1"/>
    <property type="match status" value="1"/>
</dbReference>
<proteinExistence type="inferred from homology"/>
<feature type="domain" description="AMMECR1" evidence="1">
    <location>
        <begin position="10"/>
        <end position="208"/>
    </location>
</feature>
<dbReference type="Pfam" id="PF01871">
    <property type="entry name" value="AMMECR1"/>
    <property type="match status" value="1"/>
</dbReference>
<reference evidence="2" key="1">
    <citation type="journal article" date="2014" name="Front. Microbiol.">
        <title>High frequency of phylogenetically diverse reductive dehalogenase-homologous genes in deep subseafloor sedimentary metagenomes.</title>
        <authorList>
            <person name="Kawai M."/>
            <person name="Futagami T."/>
            <person name="Toyoda A."/>
            <person name="Takaki Y."/>
            <person name="Nishi S."/>
            <person name="Hori S."/>
            <person name="Arai W."/>
            <person name="Tsubouchi T."/>
            <person name="Morono Y."/>
            <person name="Uchiyama I."/>
            <person name="Ito T."/>
            <person name="Fujiyama A."/>
            <person name="Inagaki F."/>
            <person name="Takami H."/>
        </authorList>
    </citation>
    <scope>NUCLEOTIDE SEQUENCE</scope>
    <source>
        <strain evidence="2">Expedition CK06-06</strain>
    </source>
</reference>
<dbReference type="NCBIfam" id="TIGR00296">
    <property type="entry name" value="TIGR00296 family protein"/>
    <property type="match status" value="1"/>
</dbReference>
<dbReference type="InterPro" id="IPR023472">
    <property type="entry name" value="Uncharacterised_MJ0810"/>
</dbReference>